<feature type="chain" id="PRO_5003009558" description="Lipoprotein" evidence="2">
    <location>
        <begin position="22"/>
        <end position="276"/>
    </location>
</feature>
<evidence type="ECO:0008006" key="5">
    <source>
        <dbReference type="Google" id="ProtNLM"/>
    </source>
</evidence>
<feature type="signal peptide" evidence="2">
    <location>
        <begin position="1"/>
        <end position="21"/>
    </location>
</feature>
<name>D0KWY7_HALNC</name>
<organism evidence="3 4">
    <name type="scientific">Halothiobacillus neapolitanus (strain ATCC 23641 / DSM 15147 / CIP 104769 / NCIMB 8539 / c2)</name>
    <name type="common">Thiobacillus neapolitanus</name>
    <dbReference type="NCBI Taxonomy" id="555778"/>
    <lineage>
        <taxon>Bacteria</taxon>
        <taxon>Pseudomonadati</taxon>
        <taxon>Pseudomonadota</taxon>
        <taxon>Gammaproteobacteria</taxon>
        <taxon>Chromatiales</taxon>
        <taxon>Halothiobacillaceae</taxon>
        <taxon>Halothiobacillus</taxon>
    </lineage>
</organism>
<feature type="region of interest" description="Disordered" evidence="1">
    <location>
        <begin position="227"/>
        <end position="276"/>
    </location>
</feature>
<keyword evidence="2" id="KW-0732">Signal</keyword>
<evidence type="ECO:0000256" key="1">
    <source>
        <dbReference type="SAM" id="MobiDB-lite"/>
    </source>
</evidence>
<evidence type="ECO:0000256" key="2">
    <source>
        <dbReference type="SAM" id="SignalP"/>
    </source>
</evidence>
<accession>D0KWY7</accession>
<gene>
    <name evidence="3" type="ordered locus">Hneap_2297</name>
</gene>
<sequence>MKLIPLLRSFPSKTAFIAALAALTTGCQGLGPILGSGADADSGPGYEASFSCHADHDHDIWHMGEFTTPATRTLNADSGVGSGGCQPWNDPFDDGKTAGLAGDSRQLPEYAYLYWSWVPPGTDTTMTEAQKKEFLRIVRKPPTYWARVPVRSQIPESVVKEVEASPMRKDHPNMPALRLHLYFIWTNEGVQMSWRVQNFDKLSTVQYGGYIPQPLLPRVVENLKEDNAQYVPPPPGALPSLGVAQRMPAAAPAPTPASTPAATPAPTPPAIPKQTP</sequence>
<dbReference type="STRING" id="555778.Hneap_2297"/>
<dbReference type="PROSITE" id="PS51257">
    <property type="entry name" value="PROKAR_LIPOPROTEIN"/>
    <property type="match status" value="1"/>
</dbReference>
<feature type="compositionally biased region" description="Pro residues" evidence="1">
    <location>
        <begin position="251"/>
        <end position="276"/>
    </location>
</feature>
<evidence type="ECO:0000313" key="4">
    <source>
        <dbReference type="Proteomes" id="UP000009102"/>
    </source>
</evidence>
<dbReference type="EMBL" id="CP001801">
    <property type="protein sequence ID" value="ACX97107.1"/>
    <property type="molecule type" value="Genomic_DNA"/>
</dbReference>
<dbReference type="KEGG" id="hna:Hneap_2297"/>
<dbReference type="AlphaFoldDB" id="D0KWY7"/>
<keyword evidence="4" id="KW-1185">Reference proteome</keyword>
<dbReference type="RefSeq" id="WP_012825138.1">
    <property type="nucleotide sequence ID" value="NC_013422.1"/>
</dbReference>
<dbReference type="HOGENOM" id="CLU_1007487_0_0_6"/>
<proteinExistence type="predicted"/>
<dbReference type="Proteomes" id="UP000009102">
    <property type="component" value="Chromosome"/>
</dbReference>
<evidence type="ECO:0000313" key="3">
    <source>
        <dbReference type="EMBL" id="ACX97107.1"/>
    </source>
</evidence>
<reference evidence="3 4" key="1">
    <citation type="submission" date="2009-10" db="EMBL/GenBank/DDBJ databases">
        <title>Complete sequence of Halothiobacillus neapolitanus c2.</title>
        <authorList>
            <consortium name="US DOE Joint Genome Institute"/>
            <person name="Lucas S."/>
            <person name="Copeland A."/>
            <person name="Lapidus A."/>
            <person name="Glavina del Rio T."/>
            <person name="Tice H."/>
            <person name="Bruce D."/>
            <person name="Goodwin L."/>
            <person name="Pitluck S."/>
            <person name="Davenport K."/>
            <person name="Brettin T."/>
            <person name="Detter J.C."/>
            <person name="Han C."/>
            <person name="Tapia R."/>
            <person name="Larimer F."/>
            <person name="Land M."/>
            <person name="Hauser L."/>
            <person name="Kyrpides N."/>
            <person name="Mikhailova N."/>
            <person name="Kerfeld C."/>
            <person name="Cannon G."/>
            <person name="Heinhort S."/>
        </authorList>
    </citation>
    <scope>NUCLEOTIDE SEQUENCE [LARGE SCALE GENOMIC DNA]</scope>
    <source>
        <strain evidence="4">ATCC 23641 / c2</strain>
    </source>
</reference>
<protein>
    <recommendedName>
        <fullName evidence="5">Lipoprotein</fullName>
    </recommendedName>
</protein>